<evidence type="ECO:0000259" key="9">
    <source>
        <dbReference type="Pfam" id="PF12253"/>
    </source>
</evidence>
<feature type="region of interest" description="Disordered" evidence="7">
    <location>
        <begin position="220"/>
        <end position="352"/>
    </location>
</feature>
<feature type="domain" description="Chromatin assembly factor 1 p150 subunit acidic region" evidence="8">
    <location>
        <begin position="272"/>
        <end position="366"/>
    </location>
</feature>
<feature type="compositionally biased region" description="Polar residues" evidence="7">
    <location>
        <begin position="321"/>
        <end position="330"/>
    </location>
</feature>
<evidence type="ECO:0000313" key="10">
    <source>
        <dbReference type="EMBL" id="TRM61784.1"/>
    </source>
</evidence>
<evidence type="ECO:0008006" key="12">
    <source>
        <dbReference type="Google" id="ProtNLM"/>
    </source>
</evidence>
<dbReference type="GO" id="GO:0005634">
    <property type="term" value="C:nucleus"/>
    <property type="evidence" value="ECO:0007669"/>
    <property type="project" value="UniProtKB-SubCell"/>
</dbReference>
<name>A0A550CAI0_9AGAR</name>
<evidence type="ECO:0000256" key="6">
    <source>
        <dbReference type="ARBA" id="ARBA00023242"/>
    </source>
</evidence>
<comment type="subcellular location">
    <subcellularLocation>
        <location evidence="1">Nucleus</location>
    </subcellularLocation>
</comment>
<dbReference type="OrthoDB" id="440676at2759"/>
<feature type="region of interest" description="Disordered" evidence="7">
    <location>
        <begin position="435"/>
        <end position="454"/>
    </location>
</feature>
<evidence type="ECO:0000256" key="4">
    <source>
        <dbReference type="ARBA" id="ARBA00023186"/>
    </source>
</evidence>
<feature type="compositionally biased region" description="Polar residues" evidence="7">
    <location>
        <begin position="220"/>
        <end position="232"/>
    </location>
</feature>
<dbReference type="PANTHER" id="PTHR15272">
    <property type="entry name" value="CHROMATIN ASSEMBLY FACTOR 1 SUBUNIT A CAF-1 SUBUNIT A"/>
    <property type="match status" value="1"/>
</dbReference>
<keyword evidence="11" id="KW-1185">Reference proteome</keyword>
<feature type="domain" description="Chromatin assembly factor 1 subunit A dimerization" evidence="9">
    <location>
        <begin position="494"/>
        <end position="566"/>
    </location>
</feature>
<organism evidence="10 11">
    <name type="scientific">Schizophyllum amplum</name>
    <dbReference type="NCBI Taxonomy" id="97359"/>
    <lineage>
        <taxon>Eukaryota</taxon>
        <taxon>Fungi</taxon>
        <taxon>Dikarya</taxon>
        <taxon>Basidiomycota</taxon>
        <taxon>Agaricomycotina</taxon>
        <taxon>Agaricomycetes</taxon>
        <taxon>Agaricomycetidae</taxon>
        <taxon>Agaricales</taxon>
        <taxon>Schizophyllaceae</taxon>
        <taxon>Schizophyllum</taxon>
    </lineage>
</organism>
<evidence type="ECO:0000256" key="5">
    <source>
        <dbReference type="ARBA" id="ARBA00023204"/>
    </source>
</evidence>
<accession>A0A550CAI0</accession>
<dbReference type="PANTHER" id="PTHR15272:SF0">
    <property type="entry name" value="CHROMATIN ASSEMBLY FACTOR 1 SUBUNIT A"/>
    <property type="match status" value="1"/>
</dbReference>
<comment type="caution">
    <text evidence="10">The sequence shown here is derived from an EMBL/GenBank/DDBJ whole genome shotgun (WGS) entry which is preliminary data.</text>
</comment>
<feature type="compositionally biased region" description="Acidic residues" evidence="7">
    <location>
        <begin position="537"/>
        <end position="580"/>
    </location>
</feature>
<feature type="region of interest" description="Disordered" evidence="7">
    <location>
        <begin position="1"/>
        <end position="37"/>
    </location>
</feature>
<feature type="compositionally biased region" description="Basic and acidic residues" evidence="7">
    <location>
        <begin position="266"/>
        <end position="316"/>
    </location>
</feature>
<keyword evidence="4" id="KW-0143">Chaperone</keyword>
<evidence type="ECO:0000313" key="11">
    <source>
        <dbReference type="Proteomes" id="UP000320762"/>
    </source>
</evidence>
<dbReference type="GO" id="GO:0006260">
    <property type="term" value="P:DNA replication"/>
    <property type="evidence" value="ECO:0007669"/>
    <property type="project" value="UniProtKB-KW"/>
</dbReference>
<evidence type="ECO:0000256" key="2">
    <source>
        <dbReference type="ARBA" id="ARBA00022705"/>
    </source>
</evidence>
<feature type="region of interest" description="Disordered" evidence="7">
    <location>
        <begin position="537"/>
        <end position="613"/>
    </location>
</feature>
<dbReference type="InterPro" id="IPR021644">
    <property type="entry name" value="CAF-1_p150_acidic"/>
</dbReference>
<dbReference type="Pfam" id="PF12253">
    <property type="entry name" value="CAF1A_dimeriz"/>
    <property type="match status" value="1"/>
</dbReference>
<dbReference type="GO" id="GO:0006281">
    <property type="term" value="P:DNA repair"/>
    <property type="evidence" value="ECO:0007669"/>
    <property type="project" value="UniProtKB-KW"/>
</dbReference>
<feature type="compositionally biased region" description="Polar residues" evidence="7">
    <location>
        <begin position="248"/>
        <end position="261"/>
    </location>
</feature>
<dbReference type="AlphaFoldDB" id="A0A550CAI0"/>
<keyword evidence="3" id="KW-0227">DNA damage</keyword>
<feature type="compositionally biased region" description="Polar residues" evidence="7">
    <location>
        <begin position="340"/>
        <end position="351"/>
    </location>
</feature>
<dbReference type="EMBL" id="VDMD01000015">
    <property type="protein sequence ID" value="TRM61784.1"/>
    <property type="molecule type" value="Genomic_DNA"/>
</dbReference>
<proteinExistence type="predicted"/>
<protein>
    <recommendedName>
        <fullName evidence="12">Chromatin assembly factor 1 subunit A-domain-containing protein</fullName>
    </recommendedName>
</protein>
<gene>
    <name evidence="10" type="ORF">BD626DRAFT_570490</name>
</gene>
<keyword evidence="6" id="KW-0539">Nucleus</keyword>
<dbReference type="GO" id="GO:0006334">
    <property type="term" value="P:nucleosome assembly"/>
    <property type="evidence" value="ECO:0007669"/>
    <property type="project" value="TreeGrafter"/>
</dbReference>
<feature type="compositionally biased region" description="Polar residues" evidence="7">
    <location>
        <begin position="18"/>
        <end position="27"/>
    </location>
</feature>
<sequence length="802" mass="88220">MSTTKLNKDNGTAPAGKSASTDTSKSQPLAELKNGKVVFKQKPMSLEQNSETLEEIIMFRRMLSKRTEAKEPPLNEIPDEYEPVIAKLAFESDKTATALCKQIQHTLLPPPEEDDSDALQSNSELARMLPLSALESTIKTVASRVNYGLDAPDGCKAPASACVWRWEISQNYRDWLPKNVREKADSRRQDRLQAKKDLQSALSALPADEQAAVLHLKNNSKARATSPHATPTQQAAKEDADAADCDQTGISPSKAEGSSSGKPRGRPKDPVKAAEKEAKEKERQEKRAAKAEKEAAKEREKQEKAAAKAEKERKQIEAQNKSRSLMTSFFSKKPAPRAASLSQPEAGTSQSDFEKTFKPFMVKKDTVLAPVNWYLEPKQLRRRASGTPDDVIVIDEDEESHAAMDVDAEPVPIGDLGNMSPQDHLTDVLKRLPDSVEPSLLPKGRPRPPGPKTLNRVSVRAIMAQITEAEVTDDVATVRRLRAKLADRREIPAKVLIFHTDSRPGYFGTWTRSSDSIGPRAPLAKATAEFDYGYDSGEEWEEEPAGDAEDVDEDEEEGGAEEDEDSDADSWLVDDDEEVEPGTPIDEREMSPFSVSTLKRKADDAKHEKPPKKKKVMPLVPFAKGPCYEQAIGRCEYEPFNAYRIQLFNDTPYPIDPFTYVSTAREDYKRRRAPAPAPAPPVTDGPFLVPPLPDHVKLSADVSALAIDPAAQAKRTTTLAPKNPFPDAHLPHLLATIQQMQAKSVTALIEKIHADLVDHKVRKNAIEAKIREVAEKSPAKVWVLKPGVGAAVPGAGQTAVVV</sequence>
<evidence type="ECO:0000256" key="7">
    <source>
        <dbReference type="SAM" id="MobiDB-lite"/>
    </source>
</evidence>
<evidence type="ECO:0000256" key="1">
    <source>
        <dbReference type="ARBA" id="ARBA00004123"/>
    </source>
</evidence>
<dbReference type="InterPro" id="IPR022043">
    <property type="entry name" value="CAF1A_DD"/>
</dbReference>
<dbReference type="Pfam" id="PF11600">
    <property type="entry name" value="CAF1A_acidic"/>
    <property type="match status" value="1"/>
</dbReference>
<dbReference type="GO" id="GO:0033186">
    <property type="term" value="C:CAF-1 complex"/>
    <property type="evidence" value="ECO:0007669"/>
    <property type="project" value="TreeGrafter"/>
</dbReference>
<dbReference type="STRING" id="97359.A0A550CAI0"/>
<keyword evidence="2" id="KW-0235">DNA replication</keyword>
<reference evidence="10 11" key="1">
    <citation type="journal article" date="2019" name="New Phytol.">
        <title>Comparative genomics reveals unique wood-decay strategies and fruiting body development in the Schizophyllaceae.</title>
        <authorList>
            <person name="Almasi E."/>
            <person name="Sahu N."/>
            <person name="Krizsan K."/>
            <person name="Balint B."/>
            <person name="Kovacs G.M."/>
            <person name="Kiss B."/>
            <person name="Cseklye J."/>
            <person name="Drula E."/>
            <person name="Henrissat B."/>
            <person name="Nagy I."/>
            <person name="Chovatia M."/>
            <person name="Adam C."/>
            <person name="LaButti K."/>
            <person name="Lipzen A."/>
            <person name="Riley R."/>
            <person name="Grigoriev I.V."/>
            <person name="Nagy L.G."/>
        </authorList>
    </citation>
    <scope>NUCLEOTIDE SEQUENCE [LARGE SCALE GENOMIC DNA]</scope>
    <source>
        <strain evidence="10 11">NL-1724</strain>
    </source>
</reference>
<dbReference type="Proteomes" id="UP000320762">
    <property type="component" value="Unassembled WGS sequence"/>
</dbReference>
<evidence type="ECO:0000259" key="8">
    <source>
        <dbReference type="Pfam" id="PF11600"/>
    </source>
</evidence>
<keyword evidence="5" id="KW-0234">DNA repair</keyword>
<evidence type="ECO:0000256" key="3">
    <source>
        <dbReference type="ARBA" id="ARBA00022763"/>
    </source>
</evidence>